<comment type="caution">
    <text evidence="7">The sequence shown here is derived from an EMBL/GenBank/DDBJ whole genome shotgun (WGS) entry which is preliminary data.</text>
</comment>
<keyword evidence="1" id="KW-0805">Transcription regulation</keyword>
<keyword evidence="4" id="KW-1133">Transmembrane helix</keyword>
<feature type="domain" description="HTH araC/xylS-type" evidence="6">
    <location>
        <begin position="448"/>
        <end position="556"/>
    </location>
</feature>
<keyword evidence="3" id="KW-0804">Transcription</keyword>
<feature type="chain" id="PRO_5015592499" evidence="5">
    <location>
        <begin position="24"/>
        <end position="558"/>
    </location>
</feature>
<keyword evidence="4" id="KW-0472">Membrane</keyword>
<protein>
    <submittedName>
        <fullName evidence="7">AraC-like DNA-binding protein</fullName>
    </submittedName>
</protein>
<dbReference type="GO" id="GO:0003700">
    <property type="term" value="F:DNA-binding transcription factor activity"/>
    <property type="evidence" value="ECO:0007669"/>
    <property type="project" value="InterPro"/>
</dbReference>
<reference evidence="7 8" key="1">
    <citation type="submission" date="2018-04" db="EMBL/GenBank/DDBJ databases">
        <title>Genomic Encyclopedia of Archaeal and Bacterial Type Strains, Phase II (KMG-II): from individual species to whole genera.</title>
        <authorList>
            <person name="Goeker M."/>
        </authorList>
    </citation>
    <scope>NUCLEOTIDE SEQUENCE [LARGE SCALE GENOMIC DNA]</scope>
    <source>
        <strain evidence="7 8">DSM 25731</strain>
    </source>
</reference>
<dbReference type="SUPFAM" id="SSF48452">
    <property type="entry name" value="TPR-like"/>
    <property type="match status" value="1"/>
</dbReference>
<dbReference type="PROSITE" id="PS01124">
    <property type="entry name" value="HTH_ARAC_FAMILY_2"/>
    <property type="match status" value="1"/>
</dbReference>
<dbReference type="EMBL" id="QBKT01000001">
    <property type="protein sequence ID" value="PTX64217.1"/>
    <property type="molecule type" value="Genomic_DNA"/>
</dbReference>
<gene>
    <name evidence="7" type="ORF">C8N46_101828</name>
</gene>
<keyword evidence="2 7" id="KW-0238">DNA-binding</keyword>
<dbReference type="PANTHER" id="PTHR43280:SF2">
    <property type="entry name" value="HTH-TYPE TRANSCRIPTIONAL REGULATOR EXSA"/>
    <property type="match status" value="1"/>
</dbReference>
<evidence type="ECO:0000259" key="6">
    <source>
        <dbReference type="PROSITE" id="PS01124"/>
    </source>
</evidence>
<sequence>MNRLNSACYVFLFLSLFSFNGYAQAVQKDTLDNKSFDELKKIFYYHKDLGEIKVGKEIALYTLSKARSLGNKKAIVNSFIRLCRVSYDDLDLALKYTDSCILYATEYEFEKLLAEGHFYRGIVLYELGKYGNALEAYLKANEYYKKQKNEMYYSLRYNIGLLKLKVRYHAEAIEIFKENLKFEKGKDVNSKSYLDLLYGLSIAYASNKMLDSAYEINKIGYQKSLKLNDQSHLYFTYAQGALHYARKEYKAAKDSMLKAVPYLMREKDYPNLAIIYYYLGTIAKNEEIKIEYFKKVDSIFGVKKYIIPKPRKAYEGLIDYYKKKGDLKKQLYYTERLMIIDTVINKEHRNVTHTFQHEYDTPRLVEDKRLLIQELNKKNTDFKYGIYILLIFLVLVISLLIAIYRKKRINEKRFREVLKSLESTPKIKQVGQSNREKRKSVVDENTLNHILEGLDEFEKNKAFLTPKLTLSSFAKELNTNTKYLSIVINDYKSQTFRNYINNLRIEYIIGKLYNDQVLRNYTISAIASEAGFSSTESFTRAFTKKTGLNVSYYMKKIK</sequence>
<organism evidence="7 8">
    <name type="scientific">Kordia periserrulae</name>
    <dbReference type="NCBI Taxonomy" id="701523"/>
    <lineage>
        <taxon>Bacteria</taxon>
        <taxon>Pseudomonadati</taxon>
        <taxon>Bacteroidota</taxon>
        <taxon>Flavobacteriia</taxon>
        <taxon>Flavobacteriales</taxon>
        <taxon>Flavobacteriaceae</taxon>
        <taxon>Kordia</taxon>
    </lineage>
</organism>
<evidence type="ECO:0000256" key="1">
    <source>
        <dbReference type="ARBA" id="ARBA00023015"/>
    </source>
</evidence>
<feature type="signal peptide" evidence="5">
    <location>
        <begin position="1"/>
        <end position="23"/>
    </location>
</feature>
<dbReference type="Gene3D" id="1.10.10.60">
    <property type="entry name" value="Homeodomain-like"/>
    <property type="match status" value="2"/>
</dbReference>
<evidence type="ECO:0000256" key="4">
    <source>
        <dbReference type="SAM" id="Phobius"/>
    </source>
</evidence>
<dbReference type="GO" id="GO:0043565">
    <property type="term" value="F:sequence-specific DNA binding"/>
    <property type="evidence" value="ECO:0007669"/>
    <property type="project" value="InterPro"/>
</dbReference>
<dbReference type="SMART" id="SM00342">
    <property type="entry name" value="HTH_ARAC"/>
    <property type="match status" value="1"/>
</dbReference>
<name>A0A2T6C7D7_9FLAO</name>
<evidence type="ECO:0000313" key="7">
    <source>
        <dbReference type="EMBL" id="PTX64217.1"/>
    </source>
</evidence>
<evidence type="ECO:0000256" key="3">
    <source>
        <dbReference type="ARBA" id="ARBA00023163"/>
    </source>
</evidence>
<evidence type="ECO:0000313" key="8">
    <source>
        <dbReference type="Proteomes" id="UP000244090"/>
    </source>
</evidence>
<dbReference type="Gene3D" id="1.25.40.10">
    <property type="entry name" value="Tetratricopeptide repeat domain"/>
    <property type="match status" value="2"/>
</dbReference>
<dbReference type="InterPro" id="IPR018060">
    <property type="entry name" value="HTH_AraC"/>
</dbReference>
<keyword evidence="8" id="KW-1185">Reference proteome</keyword>
<evidence type="ECO:0000256" key="5">
    <source>
        <dbReference type="SAM" id="SignalP"/>
    </source>
</evidence>
<evidence type="ECO:0000256" key="2">
    <source>
        <dbReference type="ARBA" id="ARBA00023125"/>
    </source>
</evidence>
<dbReference type="RefSeq" id="WP_211314472.1">
    <property type="nucleotide sequence ID" value="NZ_QBKT01000001.1"/>
</dbReference>
<dbReference type="Pfam" id="PF12833">
    <property type="entry name" value="HTH_18"/>
    <property type="match status" value="1"/>
</dbReference>
<proteinExistence type="predicted"/>
<dbReference type="Proteomes" id="UP000244090">
    <property type="component" value="Unassembled WGS sequence"/>
</dbReference>
<dbReference type="AlphaFoldDB" id="A0A2T6C7D7"/>
<dbReference type="InterPro" id="IPR011990">
    <property type="entry name" value="TPR-like_helical_dom_sf"/>
</dbReference>
<dbReference type="InterPro" id="IPR009057">
    <property type="entry name" value="Homeodomain-like_sf"/>
</dbReference>
<keyword evidence="5" id="KW-0732">Signal</keyword>
<dbReference type="PANTHER" id="PTHR43280">
    <property type="entry name" value="ARAC-FAMILY TRANSCRIPTIONAL REGULATOR"/>
    <property type="match status" value="1"/>
</dbReference>
<feature type="transmembrane region" description="Helical" evidence="4">
    <location>
        <begin position="384"/>
        <end position="404"/>
    </location>
</feature>
<keyword evidence="4" id="KW-0812">Transmembrane</keyword>
<dbReference type="SUPFAM" id="SSF46689">
    <property type="entry name" value="Homeodomain-like"/>
    <property type="match status" value="1"/>
</dbReference>
<accession>A0A2T6C7D7</accession>